<sequence length="283" mass="32865">MENLYIGSCSWKYPSWEKLVYSSREPTDFLAEYAQKYRSVEIDQWFWSLGKSSYGLPDRATVAQYNASTPSDFRFTIKCPNTLTVPYAYKSGTEPNPWFLDREVFSRFLDTLEGLLPKIGLFIFQFEYLNKEKMESREKFLAELDAFFNSLPPSLPYGCEIRNPRWLDAFWFDFLRSHHIGPVLLQGYWMDDISQVLQRYANRIGPVACIRLHGDDRKGIEQETGGDWSKIVTPRDEELERIAAYVSKLAETATALYINVNSHYEGSAPLTIAKLQLLLEQQQ</sequence>
<organism evidence="1 2">
    <name type="scientific">Sphaerochaeta pleomorpha (strain ATCC BAA-1885 / DSM 22778 / Grapes)</name>
    <dbReference type="NCBI Taxonomy" id="158190"/>
    <lineage>
        <taxon>Bacteria</taxon>
        <taxon>Pseudomonadati</taxon>
        <taxon>Spirochaetota</taxon>
        <taxon>Spirochaetia</taxon>
        <taxon>Spirochaetales</taxon>
        <taxon>Sphaerochaetaceae</taxon>
        <taxon>Sphaerochaeta</taxon>
    </lineage>
</organism>
<name>G8QSU8_SPHPG</name>
<dbReference type="AlphaFoldDB" id="G8QSU8"/>
<dbReference type="HOGENOM" id="CLU_914957_0_0_12"/>
<dbReference type="PANTHER" id="PTHR30348:SF4">
    <property type="entry name" value="DUF72 DOMAIN-CONTAINING PROTEIN"/>
    <property type="match status" value="1"/>
</dbReference>
<accession>G8QSU8</accession>
<gene>
    <name evidence="1" type="ordered locus">SpiGrapes_2356</name>
</gene>
<dbReference type="SUPFAM" id="SSF117396">
    <property type="entry name" value="TM1631-like"/>
    <property type="match status" value="1"/>
</dbReference>
<dbReference type="eggNOG" id="COG1801">
    <property type="taxonomic scope" value="Bacteria"/>
</dbReference>
<dbReference type="RefSeq" id="WP_014270971.1">
    <property type="nucleotide sequence ID" value="NC_016633.1"/>
</dbReference>
<dbReference type="Proteomes" id="UP000005632">
    <property type="component" value="Chromosome"/>
</dbReference>
<keyword evidence="2" id="KW-1185">Reference proteome</keyword>
<proteinExistence type="predicted"/>
<evidence type="ECO:0008006" key="3">
    <source>
        <dbReference type="Google" id="ProtNLM"/>
    </source>
</evidence>
<evidence type="ECO:0000313" key="1">
    <source>
        <dbReference type="EMBL" id="AEV30130.1"/>
    </source>
</evidence>
<dbReference type="Pfam" id="PF01904">
    <property type="entry name" value="DUF72"/>
    <property type="match status" value="1"/>
</dbReference>
<dbReference type="PANTHER" id="PTHR30348">
    <property type="entry name" value="UNCHARACTERIZED PROTEIN YECE"/>
    <property type="match status" value="1"/>
</dbReference>
<dbReference type="InterPro" id="IPR002763">
    <property type="entry name" value="DUF72"/>
</dbReference>
<dbReference type="InterPro" id="IPR036520">
    <property type="entry name" value="UPF0759_sf"/>
</dbReference>
<dbReference type="KEGG" id="sgp:SpiGrapes_2356"/>
<dbReference type="Gene3D" id="3.20.20.410">
    <property type="entry name" value="Protein of unknown function UPF0759"/>
    <property type="match status" value="1"/>
</dbReference>
<evidence type="ECO:0000313" key="2">
    <source>
        <dbReference type="Proteomes" id="UP000005632"/>
    </source>
</evidence>
<dbReference type="STRING" id="158190.SpiGrapes_2356"/>
<dbReference type="OrthoDB" id="9780310at2"/>
<reference evidence="1 2" key="1">
    <citation type="submission" date="2011-11" db="EMBL/GenBank/DDBJ databases">
        <title>Complete sequence of Spirochaeta sp. grapes.</title>
        <authorList>
            <consortium name="US DOE Joint Genome Institute"/>
            <person name="Lucas S."/>
            <person name="Han J."/>
            <person name="Lapidus A."/>
            <person name="Cheng J.-F."/>
            <person name="Goodwin L."/>
            <person name="Pitluck S."/>
            <person name="Peters L."/>
            <person name="Ovchinnikova G."/>
            <person name="Munk A.C."/>
            <person name="Detter J.C."/>
            <person name="Han C."/>
            <person name="Tapia R."/>
            <person name="Land M."/>
            <person name="Hauser L."/>
            <person name="Kyrpides N."/>
            <person name="Ivanova N."/>
            <person name="Pagani I."/>
            <person name="Ritalahtilisa K."/>
            <person name="Loeffler F."/>
            <person name="Woyke T."/>
        </authorList>
    </citation>
    <scope>NUCLEOTIDE SEQUENCE [LARGE SCALE GENOMIC DNA]</scope>
    <source>
        <strain evidence="2">ATCC BAA-1885 / DSM 22778 / Grapes</strain>
    </source>
</reference>
<dbReference type="EMBL" id="CP003155">
    <property type="protein sequence ID" value="AEV30130.1"/>
    <property type="molecule type" value="Genomic_DNA"/>
</dbReference>
<protein>
    <recommendedName>
        <fullName evidence="3">DUF72 domain-containing protein</fullName>
    </recommendedName>
</protein>